<comment type="caution">
    <text evidence="2">The sequence shown here is derived from an EMBL/GenBank/DDBJ whole genome shotgun (WGS) entry which is preliminary data.</text>
</comment>
<gene>
    <name evidence="2" type="ORF">PENTCL1PPCAC_16093</name>
</gene>
<dbReference type="AlphaFoldDB" id="A0AAV5TI68"/>
<evidence type="ECO:0000313" key="2">
    <source>
        <dbReference type="EMBL" id="GMS93918.1"/>
    </source>
</evidence>
<keyword evidence="1" id="KW-0472">Membrane</keyword>
<name>A0AAV5TI68_9BILA</name>
<dbReference type="Proteomes" id="UP001432027">
    <property type="component" value="Unassembled WGS sequence"/>
</dbReference>
<keyword evidence="3" id="KW-1185">Reference proteome</keyword>
<organism evidence="2 3">
    <name type="scientific">Pristionchus entomophagus</name>
    <dbReference type="NCBI Taxonomy" id="358040"/>
    <lineage>
        <taxon>Eukaryota</taxon>
        <taxon>Metazoa</taxon>
        <taxon>Ecdysozoa</taxon>
        <taxon>Nematoda</taxon>
        <taxon>Chromadorea</taxon>
        <taxon>Rhabditida</taxon>
        <taxon>Rhabditina</taxon>
        <taxon>Diplogasteromorpha</taxon>
        <taxon>Diplogasteroidea</taxon>
        <taxon>Neodiplogasteridae</taxon>
        <taxon>Pristionchus</taxon>
    </lineage>
</organism>
<feature type="transmembrane region" description="Helical" evidence="1">
    <location>
        <begin position="41"/>
        <end position="63"/>
    </location>
</feature>
<sequence length="73" mass="8680">ARLRPSASKWRRQLGRFRDDFFRFGMICKHQMRWRDATPKILVICGILAVVRTFLMTSLAVHLPHQWLHHPTA</sequence>
<evidence type="ECO:0000313" key="3">
    <source>
        <dbReference type="Proteomes" id="UP001432027"/>
    </source>
</evidence>
<feature type="non-terminal residue" evidence="2">
    <location>
        <position position="1"/>
    </location>
</feature>
<dbReference type="EMBL" id="BTSX01000004">
    <property type="protein sequence ID" value="GMS93918.1"/>
    <property type="molecule type" value="Genomic_DNA"/>
</dbReference>
<proteinExistence type="predicted"/>
<protein>
    <submittedName>
        <fullName evidence="2">Uncharacterized protein</fullName>
    </submittedName>
</protein>
<feature type="non-terminal residue" evidence="2">
    <location>
        <position position="73"/>
    </location>
</feature>
<keyword evidence="1" id="KW-1133">Transmembrane helix</keyword>
<keyword evidence="1" id="KW-0812">Transmembrane</keyword>
<evidence type="ECO:0000256" key="1">
    <source>
        <dbReference type="SAM" id="Phobius"/>
    </source>
</evidence>
<accession>A0AAV5TI68</accession>
<reference evidence="2" key="1">
    <citation type="submission" date="2023-10" db="EMBL/GenBank/DDBJ databases">
        <title>Genome assembly of Pristionchus species.</title>
        <authorList>
            <person name="Yoshida K."/>
            <person name="Sommer R.J."/>
        </authorList>
    </citation>
    <scope>NUCLEOTIDE SEQUENCE</scope>
    <source>
        <strain evidence="2">RS0144</strain>
    </source>
</reference>